<dbReference type="SUPFAM" id="SSF53335">
    <property type="entry name" value="S-adenosyl-L-methionine-dependent methyltransferases"/>
    <property type="match status" value="1"/>
</dbReference>
<evidence type="ECO:0000313" key="15">
    <source>
        <dbReference type="Proteomes" id="UP001296776"/>
    </source>
</evidence>
<evidence type="ECO:0000313" key="14">
    <source>
        <dbReference type="EMBL" id="MBK1703501.1"/>
    </source>
</evidence>
<accession>A0AAJ0U1F6</accession>
<reference evidence="14" key="2">
    <citation type="journal article" date="2020" name="Microorganisms">
        <title>Osmotic Adaptation and Compatible Solute Biosynthesis of Phototrophic Bacteria as Revealed from Genome Analyses.</title>
        <authorList>
            <person name="Imhoff J.F."/>
            <person name="Rahn T."/>
            <person name="Kunzel S."/>
            <person name="Keller A."/>
            <person name="Neulinger S.C."/>
        </authorList>
    </citation>
    <scope>NUCLEOTIDE SEQUENCE</scope>
    <source>
        <strain evidence="14">DSM 11080</strain>
    </source>
</reference>
<comment type="catalytic activity">
    <reaction evidence="10 11">
        <text>uridine(2552) in 23S rRNA + S-adenosyl-L-methionine = 2'-O-methyluridine(2552) in 23S rRNA + S-adenosyl-L-homocysteine + H(+)</text>
        <dbReference type="Rhea" id="RHEA:42720"/>
        <dbReference type="Rhea" id="RHEA-COMP:10202"/>
        <dbReference type="Rhea" id="RHEA-COMP:10203"/>
        <dbReference type="ChEBI" id="CHEBI:15378"/>
        <dbReference type="ChEBI" id="CHEBI:57856"/>
        <dbReference type="ChEBI" id="CHEBI:59789"/>
        <dbReference type="ChEBI" id="CHEBI:65315"/>
        <dbReference type="ChEBI" id="CHEBI:74478"/>
        <dbReference type="EC" id="2.1.1.166"/>
    </reaction>
</comment>
<evidence type="ECO:0000256" key="7">
    <source>
        <dbReference type="ARBA" id="ARBA00041129"/>
    </source>
</evidence>
<dbReference type="Proteomes" id="UP001296776">
    <property type="component" value="Unassembled WGS sequence"/>
</dbReference>
<dbReference type="HAMAP" id="MF_01547">
    <property type="entry name" value="RNA_methyltr_E"/>
    <property type="match status" value="1"/>
</dbReference>
<evidence type="ECO:0000256" key="4">
    <source>
        <dbReference type="ARBA" id="ARBA00022691"/>
    </source>
</evidence>
<feature type="domain" description="Ribosomal RNA methyltransferase FtsJ" evidence="13">
    <location>
        <begin position="28"/>
        <end position="208"/>
    </location>
</feature>
<dbReference type="Gene3D" id="3.40.50.150">
    <property type="entry name" value="Vaccinia Virus protein VP39"/>
    <property type="match status" value="1"/>
</dbReference>
<feature type="binding site" evidence="11">
    <location>
        <position position="96"/>
    </location>
    <ligand>
        <name>S-adenosyl-L-methionine</name>
        <dbReference type="ChEBI" id="CHEBI:59789"/>
    </ligand>
</feature>
<evidence type="ECO:0000259" key="13">
    <source>
        <dbReference type="Pfam" id="PF01728"/>
    </source>
</evidence>
<dbReference type="GO" id="GO:0005737">
    <property type="term" value="C:cytoplasm"/>
    <property type="evidence" value="ECO:0007669"/>
    <property type="project" value="UniProtKB-SubCell"/>
</dbReference>
<comment type="caution">
    <text evidence="14">The sequence shown here is derived from an EMBL/GenBank/DDBJ whole genome shotgun (WGS) entry which is preliminary data.</text>
</comment>
<keyword evidence="3 11" id="KW-0808">Transferase</keyword>
<evidence type="ECO:0000256" key="6">
    <source>
        <dbReference type="ARBA" id="ARBA00038861"/>
    </source>
</evidence>
<keyword evidence="1 11" id="KW-0698">rRNA processing</keyword>
<evidence type="ECO:0000256" key="3">
    <source>
        <dbReference type="ARBA" id="ARBA00022679"/>
    </source>
</evidence>
<feature type="binding site" evidence="11">
    <location>
        <position position="60"/>
    </location>
    <ligand>
        <name>S-adenosyl-L-methionine</name>
        <dbReference type="ChEBI" id="CHEBI:59789"/>
    </ligand>
</feature>
<proteinExistence type="inferred from homology"/>
<dbReference type="InterPro" id="IPR002877">
    <property type="entry name" value="RNA_MeTrfase_FtsJ_dom"/>
</dbReference>
<dbReference type="EC" id="2.1.1.166" evidence="6 11"/>
<feature type="active site" description="Proton acceptor" evidence="11 12">
    <location>
        <position position="165"/>
    </location>
</feature>
<dbReference type="EMBL" id="NRSJ01000003">
    <property type="protein sequence ID" value="MBK1703501.1"/>
    <property type="molecule type" value="Genomic_DNA"/>
</dbReference>
<organism evidence="14 15">
    <name type="scientific">Halochromatium glycolicum</name>
    <dbReference type="NCBI Taxonomy" id="85075"/>
    <lineage>
        <taxon>Bacteria</taxon>
        <taxon>Pseudomonadati</taxon>
        <taxon>Pseudomonadota</taxon>
        <taxon>Gammaproteobacteria</taxon>
        <taxon>Chromatiales</taxon>
        <taxon>Chromatiaceae</taxon>
        <taxon>Halochromatium</taxon>
    </lineage>
</organism>
<protein>
    <recommendedName>
        <fullName evidence="7 11">Ribosomal RNA large subunit methyltransferase E</fullName>
        <ecNumber evidence="6 11">2.1.1.166</ecNumber>
    </recommendedName>
    <alternativeName>
        <fullName evidence="9 11">23S rRNA Um2552 methyltransferase</fullName>
    </alternativeName>
    <alternativeName>
        <fullName evidence="8 11">rRNA (uridine-2'-O-)-methyltransferase</fullName>
    </alternativeName>
</protein>
<comment type="similarity">
    <text evidence="11">Belongs to the class I-like SAM-binding methyltransferase superfamily. RNA methyltransferase RlmE family.</text>
</comment>
<dbReference type="InterPro" id="IPR029063">
    <property type="entry name" value="SAM-dependent_MTases_sf"/>
</dbReference>
<comment type="subcellular location">
    <subcellularLocation>
        <location evidence="11">Cytoplasm</location>
    </subcellularLocation>
</comment>
<feature type="binding site" evidence="11">
    <location>
        <position position="125"/>
    </location>
    <ligand>
        <name>S-adenosyl-L-methionine</name>
        <dbReference type="ChEBI" id="CHEBI:59789"/>
    </ligand>
</feature>
<reference evidence="14" key="1">
    <citation type="submission" date="2017-08" db="EMBL/GenBank/DDBJ databases">
        <authorList>
            <person name="Imhoff J.F."/>
            <person name="Rahn T."/>
            <person name="Kuenzel S."/>
            <person name="Neulinger S.C."/>
        </authorList>
    </citation>
    <scope>NUCLEOTIDE SEQUENCE</scope>
    <source>
        <strain evidence="14">DSM 11080</strain>
    </source>
</reference>
<feature type="binding site" evidence="11">
    <location>
        <position position="62"/>
    </location>
    <ligand>
        <name>S-adenosyl-L-methionine</name>
        <dbReference type="ChEBI" id="CHEBI:59789"/>
    </ligand>
</feature>
<evidence type="ECO:0000256" key="2">
    <source>
        <dbReference type="ARBA" id="ARBA00022603"/>
    </source>
</evidence>
<dbReference type="PIRSF" id="PIRSF005461">
    <property type="entry name" value="23S_rRNA_mtase"/>
    <property type="match status" value="1"/>
</dbReference>
<evidence type="ECO:0000256" key="5">
    <source>
        <dbReference type="ARBA" id="ARBA00037569"/>
    </source>
</evidence>
<evidence type="ECO:0000256" key="12">
    <source>
        <dbReference type="PIRSR" id="PIRSR005461-1"/>
    </source>
</evidence>
<dbReference type="RefSeq" id="WP_200344507.1">
    <property type="nucleotide sequence ID" value="NZ_NRSJ01000003.1"/>
</dbReference>
<evidence type="ECO:0000256" key="8">
    <source>
        <dbReference type="ARBA" id="ARBA00041995"/>
    </source>
</evidence>
<keyword evidence="4 11" id="KW-0949">S-adenosyl-L-methionine</keyword>
<feature type="binding site" evidence="11">
    <location>
        <position position="80"/>
    </location>
    <ligand>
        <name>S-adenosyl-L-methionine</name>
        <dbReference type="ChEBI" id="CHEBI:59789"/>
    </ligand>
</feature>
<evidence type="ECO:0000256" key="11">
    <source>
        <dbReference type="HAMAP-Rule" id="MF_01547"/>
    </source>
</evidence>
<evidence type="ECO:0000256" key="10">
    <source>
        <dbReference type="ARBA" id="ARBA00048970"/>
    </source>
</evidence>
<dbReference type="Pfam" id="PF01728">
    <property type="entry name" value="FtsJ"/>
    <property type="match status" value="1"/>
</dbReference>
<dbReference type="AlphaFoldDB" id="A0AAJ0U1F6"/>
<keyword evidence="11" id="KW-0963">Cytoplasm</keyword>
<keyword evidence="15" id="KW-1185">Reference proteome</keyword>
<comment type="function">
    <text evidence="5 11">Specifically methylates the uridine in position 2552 of 23S rRNA at the 2'-O position of the ribose in the fully assembled 50S ribosomal subunit.</text>
</comment>
<gene>
    <name evidence="11" type="primary">rlmE</name>
    <name evidence="11" type="synonym">ftsJ</name>
    <name evidence="11" type="synonym">rrmJ</name>
    <name evidence="14" type="ORF">CKO40_02760</name>
</gene>
<dbReference type="GO" id="GO:0008650">
    <property type="term" value="F:rRNA (uridine-2'-O-)-methyltransferase activity"/>
    <property type="evidence" value="ECO:0007669"/>
    <property type="project" value="UniProtKB-UniRule"/>
</dbReference>
<evidence type="ECO:0000256" key="1">
    <source>
        <dbReference type="ARBA" id="ARBA00022552"/>
    </source>
</evidence>
<name>A0AAJ0U1F6_9GAMM</name>
<evidence type="ECO:0000256" key="9">
    <source>
        <dbReference type="ARBA" id="ARBA00042745"/>
    </source>
</evidence>
<dbReference type="InterPro" id="IPR015507">
    <property type="entry name" value="rRNA-MeTfrase_E"/>
</dbReference>
<sequence>MAARKRDRRWMDRHLNDPYVQRAQRDGYRSRAAYKLIELDQRDRFLRPGQAVVDLGAAPGGWAQVAAQRVGPGGLVVAIDLLEMEPIDRVEILRGDFREDADLDRLSALLLERTGGANADLVLSDMAPNVSGMAAVDQPRMMYLVELTVDFAVRFAKPGSALVVKAFQGEGFDAVLTDLRGQYKQVSIRKPAASRAASREVYLVAKGRQVR</sequence>
<dbReference type="PANTHER" id="PTHR10920">
    <property type="entry name" value="RIBOSOMAL RNA METHYLTRANSFERASE"/>
    <property type="match status" value="1"/>
</dbReference>
<dbReference type="FunFam" id="3.40.50.150:FF:000005">
    <property type="entry name" value="Ribosomal RNA large subunit methyltransferase E"/>
    <property type="match status" value="1"/>
</dbReference>
<keyword evidence="2 11" id="KW-0489">Methyltransferase</keyword>
<dbReference type="InterPro" id="IPR050082">
    <property type="entry name" value="RNA_methyltr_RlmE"/>
</dbReference>
<dbReference type="PANTHER" id="PTHR10920:SF18">
    <property type="entry name" value="RRNA METHYLTRANSFERASE 2, MITOCHONDRIAL"/>
    <property type="match status" value="1"/>
</dbReference>